<gene>
    <name evidence="2" type="ORF">NDU88_004862</name>
</gene>
<dbReference type="AlphaFoldDB" id="A0AAV7PM37"/>
<feature type="region of interest" description="Disordered" evidence="1">
    <location>
        <begin position="1"/>
        <end position="24"/>
    </location>
</feature>
<feature type="compositionally biased region" description="Basic residues" evidence="1">
    <location>
        <begin position="190"/>
        <end position="214"/>
    </location>
</feature>
<accession>A0AAV7PM37</accession>
<name>A0AAV7PM37_PLEWA</name>
<feature type="compositionally biased region" description="Basic and acidic residues" evidence="1">
    <location>
        <begin position="125"/>
        <end position="140"/>
    </location>
</feature>
<organism evidence="2 3">
    <name type="scientific">Pleurodeles waltl</name>
    <name type="common">Iberian ribbed newt</name>
    <dbReference type="NCBI Taxonomy" id="8319"/>
    <lineage>
        <taxon>Eukaryota</taxon>
        <taxon>Metazoa</taxon>
        <taxon>Chordata</taxon>
        <taxon>Craniata</taxon>
        <taxon>Vertebrata</taxon>
        <taxon>Euteleostomi</taxon>
        <taxon>Amphibia</taxon>
        <taxon>Batrachia</taxon>
        <taxon>Caudata</taxon>
        <taxon>Salamandroidea</taxon>
        <taxon>Salamandridae</taxon>
        <taxon>Pleurodelinae</taxon>
        <taxon>Pleurodeles</taxon>
    </lineage>
</organism>
<protein>
    <submittedName>
        <fullName evidence="2">Uncharacterized protein</fullName>
    </submittedName>
</protein>
<dbReference type="EMBL" id="JANPWB010000011">
    <property type="protein sequence ID" value="KAJ1126455.1"/>
    <property type="molecule type" value="Genomic_DNA"/>
</dbReference>
<keyword evidence="3" id="KW-1185">Reference proteome</keyword>
<feature type="compositionally biased region" description="Basic and acidic residues" evidence="1">
    <location>
        <begin position="176"/>
        <end position="189"/>
    </location>
</feature>
<proteinExistence type="predicted"/>
<evidence type="ECO:0000256" key="1">
    <source>
        <dbReference type="SAM" id="MobiDB-lite"/>
    </source>
</evidence>
<comment type="caution">
    <text evidence="2">The sequence shown here is derived from an EMBL/GenBank/DDBJ whole genome shotgun (WGS) entry which is preliminary data.</text>
</comment>
<evidence type="ECO:0000313" key="3">
    <source>
        <dbReference type="Proteomes" id="UP001066276"/>
    </source>
</evidence>
<evidence type="ECO:0000313" key="2">
    <source>
        <dbReference type="EMBL" id="KAJ1126455.1"/>
    </source>
</evidence>
<dbReference type="Proteomes" id="UP001066276">
    <property type="component" value="Chromosome 7"/>
</dbReference>
<reference evidence="2" key="1">
    <citation type="journal article" date="2022" name="bioRxiv">
        <title>Sequencing and chromosome-scale assembly of the giantPleurodeles waltlgenome.</title>
        <authorList>
            <person name="Brown T."/>
            <person name="Elewa A."/>
            <person name="Iarovenko S."/>
            <person name="Subramanian E."/>
            <person name="Araus A.J."/>
            <person name="Petzold A."/>
            <person name="Susuki M."/>
            <person name="Suzuki K.-i.T."/>
            <person name="Hayashi T."/>
            <person name="Toyoda A."/>
            <person name="Oliveira C."/>
            <person name="Osipova E."/>
            <person name="Leigh N.D."/>
            <person name="Simon A."/>
            <person name="Yun M.H."/>
        </authorList>
    </citation>
    <scope>NUCLEOTIDE SEQUENCE</scope>
    <source>
        <strain evidence="2">20211129_DDA</strain>
        <tissue evidence="2">Liver</tissue>
    </source>
</reference>
<feature type="compositionally biased region" description="Basic and acidic residues" evidence="1">
    <location>
        <begin position="154"/>
        <end position="167"/>
    </location>
</feature>
<feature type="region of interest" description="Disordered" evidence="1">
    <location>
        <begin position="114"/>
        <end position="214"/>
    </location>
</feature>
<sequence>MPSSSKNTRPRGTQKKHGDTLGVHTVYTTLVVAGERAEHPQPRMKETNQAVDDRKNDFRCRYHQGTTEGWMPGTRSAPASVQRDVKRSCTEALFEALLLRMDAMDQAVASLRTQPTVAEAVPSGQKDRPWRLGKTDKGDVCPDNDPSLGQSENQGEKVARQEEKERAGGVSRRSNRGKEEGEAAEEERRARWRRERKGKRAKKRKKAKKRQEKK</sequence>